<dbReference type="EMBL" id="CAEZUS010000009">
    <property type="protein sequence ID" value="CAB4601875.1"/>
    <property type="molecule type" value="Genomic_DNA"/>
</dbReference>
<gene>
    <name evidence="2" type="ORF">UFOPK1852_00119</name>
</gene>
<dbReference type="PANTHER" id="PTHR45661:SF3">
    <property type="entry name" value="IG-LIKE DOMAIN-CONTAINING PROTEIN"/>
    <property type="match status" value="1"/>
</dbReference>
<dbReference type="InterPro" id="IPR053139">
    <property type="entry name" value="Surface_bspA-like"/>
</dbReference>
<protein>
    <submittedName>
        <fullName evidence="2">Unannotated protein</fullName>
    </submittedName>
</protein>
<dbReference type="Gene3D" id="3.80.10.10">
    <property type="entry name" value="Ribonuclease Inhibitor"/>
    <property type="match status" value="10"/>
</dbReference>
<dbReference type="InterPro" id="IPR013783">
    <property type="entry name" value="Ig-like_fold"/>
</dbReference>
<dbReference type="InterPro" id="IPR032675">
    <property type="entry name" value="LRR_dom_sf"/>
</dbReference>
<dbReference type="PROSITE" id="PS50853">
    <property type="entry name" value="FN3"/>
    <property type="match status" value="4"/>
</dbReference>
<dbReference type="InterPro" id="IPR003961">
    <property type="entry name" value="FN3_dom"/>
</dbReference>
<feature type="domain" description="Fibronectin type-III" evidence="1">
    <location>
        <begin position="1138"/>
        <end position="1230"/>
    </location>
</feature>
<proteinExistence type="predicted"/>
<organism evidence="2">
    <name type="scientific">freshwater metagenome</name>
    <dbReference type="NCBI Taxonomy" id="449393"/>
    <lineage>
        <taxon>unclassified sequences</taxon>
        <taxon>metagenomes</taxon>
        <taxon>ecological metagenomes</taxon>
    </lineage>
</organism>
<accession>A0A6J6GSI1</accession>
<dbReference type="Pfam" id="PF00041">
    <property type="entry name" value="fn3"/>
    <property type="match status" value="4"/>
</dbReference>
<dbReference type="CDD" id="cd00063">
    <property type="entry name" value="FN3"/>
    <property type="match status" value="4"/>
</dbReference>
<dbReference type="SUPFAM" id="SSF49373">
    <property type="entry name" value="Invasin/intimin cell-adhesion fragments"/>
    <property type="match status" value="1"/>
</dbReference>
<dbReference type="InterPro" id="IPR008964">
    <property type="entry name" value="Invasin/intimin_cell_adhesion"/>
</dbReference>
<evidence type="ECO:0000259" key="1">
    <source>
        <dbReference type="PROSITE" id="PS50853"/>
    </source>
</evidence>
<dbReference type="Pfam" id="PF13306">
    <property type="entry name" value="LRR_5"/>
    <property type="match status" value="13"/>
</dbReference>
<dbReference type="Gene3D" id="2.60.40.10">
    <property type="entry name" value="Immunoglobulins"/>
    <property type="match status" value="4"/>
</dbReference>
<evidence type="ECO:0000313" key="2">
    <source>
        <dbReference type="EMBL" id="CAB4601875.1"/>
    </source>
</evidence>
<feature type="domain" description="Fibronectin type-III" evidence="1">
    <location>
        <begin position="1736"/>
        <end position="1831"/>
    </location>
</feature>
<feature type="domain" description="Fibronectin type-III" evidence="1">
    <location>
        <begin position="483"/>
        <end position="577"/>
    </location>
</feature>
<dbReference type="SUPFAM" id="SSF52058">
    <property type="entry name" value="L domain-like"/>
    <property type="match status" value="1"/>
</dbReference>
<dbReference type="InterPro" id="IPR036116">
    <property type="entry name" value="FN3_sf"/>
</dbReference>
<dbReference type="SMART" id="SM00060">
    <property type="entry name" value="FN3"/>
    <property type="match status" value="4"/>
</dbReference>
<sequence>MNRNLKITKSSISSKLFLKRILITLLTTTLFAGAIPQAANAATTTFTCSLGGTYTITDGVVKNSTDCAGELNISSTATSIAEYAFSGSSREITSITIPDSVTTIGYGAFANLDKVTSITISKNVSSMFANSFMGQALVAINVAADNPLYSSVDGVVYNKNKTTIVKFPEGKKFDTWNFPSTVTRIGFESFARNQSITKFNIPEGVTNIESYPWNDSRTITDVSIPSSVVQIDQAFSLSWNNTALKNINVADGNSIYSSVDGVLFNKNKSSLIRFPAGRLDENFNIPTSVETLEDWSIASALLLKTIIIPTSVKTIGAGVFSGTGALMSIDIPASVTLIDTWQLFFYNNALTSINVAASNPNYKSIDGVLFNKDGSVLVHYPKAKSGSTYVFPSHVRKLAPWSFAQTSFSTMIIPEGITHIGDAAFYYSSLKSITIPNSVGELGWGSFISDSLKSFKYCTNILTQQMLDSAGLNGKPNVCGLNEPGAPTIGTVTSTGANSASVAYSAPASNGGSAITSYTATSIPGGLIGTIEQAGSGTIEVSGLNPATSYTFTVVASNVVGDSVASAVSQSVTTNGVPGAPIIGKATATGSKKASVSFTAPASNGGSAINTYTAISTPGGITGYLQQEGSGTVEVTGLDPETSYTFKIIASNGYGNSAESVSSNEITTEPAFIEIPCGGTATYNVEDGVATGGEKCSGDLVLSNKVRTTGWNAFSGSSLTSITLPNSVKTISGYLGGWGQTKLFAINIPSSVETIDNNAFAGLKSLKSFVVDSTNPNFSSVAGMLYNKNQTKLISVPSGKDLSDFTILSTVTTIGTNAIYGNESLIKLTIPNGVTEIESTAIAENYNLRVIQLPKSIKTLGASNGSFIVQGNSRLFSISIDPENENFTSASGVLFDKDKTTLLLYPMSKTSVDYVVPSTVRIIRNGGFEGARYLANLTLPDKLIEIGESAFSATQSLENIIIPASVEKIGAANFINSSMLSNITVASANKNYSSVDGVLFNADKTSLISYPSSKPLKRYVAPSTVTKIEDNAFYSSKLISVELPNGLTEIRNYAFAYMNSLRSIRIPDTVKIIGYGAFRGSIKNPITIPDGVEKVEYDSIADPNDPGFIYCGSTLKSEDIVSQNSNRPNLCGKEVPSAPKNVTATAVDDTSVKVNFSAPEATGSDSITSYTVFSNAGDLATADADGSTGSIIVSGLKPSTRYTFTVVATNIAGDSVASSATNAVITSASSSSVTADSGTYTLPCGPNATYKIVNGVVRGGESCVGDLVIDSRATSIGENAFSESKLGALTLPNSITEIGNYTFWNSTITSINIPEKVTSIGAVFLGQAEKIKSISIPKSVKSIGPYPFYMTKALESITVDPENENYVVVDGALLNKKKTLLISFPAASKISKLDIPATVVEIAEYAFMGSALTSISIPKDLAKITDAFGLNTSLQTITVDPANPNFSIVDGNIYNADKTSLLFAPADKSKSDLVIPDGITSVSSWIFSNLAKTLKTVSIPATLENIDSYWFYDSAALTSITVDSKNPNFTSIEGVLFNKDQTSLIVYPQSKSGDSYTFPKSVIALQIYGTPMESTLKTINIPETLLTINPGAFNGWASLVKINVDPANPNYTSVDGVLFDKDLKKVIAYPQGKVAEEYVIPEGVTSVAPNAFYGAVYLKSIKTPESLISIQYSAFDHAKSLKTIALSKNILFVDSGAFNQTSALGYLYCGTEYSMLEIGMPNSGLENMTNVCGKSLPGTVSAGTAKSISATSVTLPFAAPSSDGGSPIFSYTAISNTGATTTLKSSAASGEIVITGLSPATSYTFKLLATNLVGDSPTESAQLVSVSTLKLTATVEDFANMTAVFGATPLTVAAPKSNSDGAWSYSSSDPKVVAVNGSTLNMVKSGSVTITATQTATDMYSASTKKFTVEVKPYVLVKASKRTINVTVKGAKAVVKINGKAAKTGVNNVKAGKNVVTITVGGVKVYTKTFKIK</sequence>
<dbReference type="PANTHER" id="PTHR45661">
    <property type="entry name" value="SURFACE ANTIGEN"/>
    <property type="match status" value="1"/>
</dbReference>
<feature type="domain" description="Fibronectin type-III" evidence="1">
    <location>
        <begin position="580"/>
        <end position="671"/>
    </location>
</feature>
<dbReference type="InterPro" id="IPR026906">
    <property type="entry name" value="LRR_5"/>
</dbReference>
<reference evidence="2" key="1">
    <citation type="submission" date="2020-05" db="EMBL/GenBank/DDBJ databases">
        <authorList>
            <person name="Chiriac C."/>
            <person name="Salcher M."/>
            <person name="Ghai R."/>
            <person name="Kavagutti S V."/>
        </authorList>
    </citation>
    <scope>NUCLEOTIDE SEQUENCE</scope>
</reference>
<dbReference type="SUPFAM" id="SSF49265">
    <property type="entry name" value="Fibronectin type III"/>
    <property type="match status" value="2"/>
</dbReference>
<name>A0A6J6GSI1_9ZZZZ</name>